<reference evidence="9" key="1">
    <citation type="submission" date="2021-06" db="EMBL/GenBank/DDBJ databases">
        <authorList>
            <person name="Kallberg Y."/>
            <person name="Tangrot J."/>
            <person name="Rosling A."/>
        </authorList>
    </citation>
    <scope>NUCLEOTIDE SEQUENCE</scope>
    <source>
        <strain evidence="9">IA702</strain>
    </source>
</reference>
<proteinExistence type="predicted"/>
<evidence type="ECO:0000256" key="1">
    <source>
        <dbReference type="ARBA" id="ARBA00004651"/>
    </source>
</evidence>
<feature type="region of interest" description="Disordered" evidence="6">
    <location>
        <begin position="1"/>
        <end position="56"/>
    </location>
</feature>
<organism evidence="9 10">
    <name type="scientific">Paraglomus occultum</name>
    <dbReference type="NCBI Taxonomy" id="144539"/>
    <lineage>
        <taxon>Eukaryota</taxon>
        <taxon>Fungi</taxon>
        <taxon>Fungi incertae sedis</taxon>
        <taxon>Mucoromycota</taxon>
        <taxon>Glomeromycotina</taxon>
        <taxon>Glomeromycetes</taxon>
        <taxon>Paraglomerales</taxon>
        <taxon>Paraglomeraceae</taxon>
        <taxon>Paraglomus</taxon>
    </lineage>
</organism>
<keyword evidence="3 7" id="KW-0812">Transmembrane</keyword>
<dbReference type="AlphaFoldDB" id="A0A9N8ZXE2"/>
<dbReference type="PANTHER" id="PTHR34187:SF2">
    <property type="entry name" value="DUF202 DOMAIN-CONTAINING PROTEIN"/>
    <property type="match status" value="1"/>
</dbReference>
<evidence type="ECO:0000256" key="5">
    <source>
        <dbReference type="ARBA" id="ARBA00023136"/>
    </source>
</evidence>
<name>A0A9N8ZXE2_9GLOM</name>
<keyword evidence="4 7" id="KW-1133">Transmembrane helix</keyword>
<accession>A0A9N8ZXE2</accession>
<dbReference type="GO" id="GO:0005886">
    <property type="term" value="C:plasma membrane"/>
    <property type="evidence" value="ECO:0007669"/>
    <property type="project" value="UniProtKB-SubCell"/>
</dbReference>
<dbReference type="InterPro" id="IPR052053">
    <property type="entry name" value="IM_YidH-like"/>
</dbReference>
<keyword evidence="10" id="KW-1185">Reference proteome</keyword>
<dbReference type="Proteomes" id="UP000789572">
    <property type="component" value="Unassembled WGS sequence"/>
</dbReference>
<sequence>MGISTTTENDKKPLTSTHLSDYGTFIPDNDNKGQKSKDCDNKKSTHNNADSCSSTDLEDQETSSLACRQRNGICGTSLILRNEVSVARDMLSLERTFLSYLRLSMSIMLTGASLTFQSPIPVISVPPETYALDSLSPESSMKPLSISLILIGMILLVWAVAQYFRFTAKIANRVLVVENTWTNFLVVFIIGGVIGWLCMQDAMHDDDVAELKSCWFCGLLK</sequence>
<feature type="transmembrane region" description="Helical" evidence="7">
    <location>
        <begin position="176"/>
        <end position="197"/>
    </location>
</feature>
<dbReference type="OrthoDB" id="199599at2759"/>
<dbReference type="PANTHER" id="PTHR34187">
    <property type="entry name" value="FGR18P"/>
    <property type="match status" value="1"/>
</dbReference>
<evidence type="ECO:0000313" key="9">
    <source>
        <dbReference type="EMBL" id="CAG8510020.1"/>
    </source>
</evidence>
<keyword evidence="2" id="KW-1003">Cell membrane</keyword>
<evidence type="ECO:0000256" key="4">
    <source>
        <dbReference type="ARBA" id="ARBA00022989"/>
    </source>
</evidence>
<feature type="compositionally biased region" description="Basic and acidic residues" evidence="6">
    <location>
        <begin position="29"/>
        <end position="43"/>
    </location>
</feature>
<evidence type="ECO:0000259" key="8">
    <source>
        <dbReference type="Pfam" id="PF02656"/>
    </source>
</evidence>
<feature type="compositionally biased region" description="Polar residues" evidence="6">
    <location>
        <begin position="46"/>
        <end position="55"/>
    </location>
</feature>
<evidence type="ECO:0000256" key="3">
    <source>
        <dbReference type="ARBA" id="ARBA00022692"/>
    </source>
</evidence>
<comment type="caution">
    <text evidence="9">The sequence shown here is derived from an EMBL/GenBank/DDBJ whole genome shotgun (WGS) entry which is preliminary data.</text>
</comment>
<feature type="domain" description="DUF202" evidence="8">
    <location>
        <begin position="88"/>
        <end position="165"/>
    </location>
</feature>
<dbReference type="EMBL" id="CAJVPJ010000311">
    <property type="protein sequence ID" value="CAG8510020.1"/>
    <property type="molecule type" value="Genomic_DNA"/>
</dbReference>
<dbReference type="Pfam" id="PF02656">
    <property type="entry name" value="DUF202"/>
    <property type="match status" value="1"/>
</dbReference>
<feature type="transmembrane region" description="Helical" evidence="7">
    <location>
        <begin position="100"/>
        <end position="124"/>
    </location>
</feature>
<comment type="subcellular location">
    <subcellularLocation>
        <location evidence="1">Cell membrane</location>
        <topology evidence="1">Multi-pass membrane protein</topology>
    </subcellularLocation>
</comment>
<feature type="transmembrane region" description="Helical" evidence="7">
    <location>
        <begin position="144"/>
        <end position="164"/>
    </location>
</feature>
<protein>
    <submittedName>
        <fullName evidence="9">7225_t:CDS:1</fullName>
    </submittedName>
</protein>
<evidence type="ECO:0000256" key="7">
    <source>
        <dbReference type="SAM" id="Phobius"/>
    </source>
</evidence>
<evidence type="ECO:0000256" key="6">
    <source>
        <dbReference type="SAM" id="MobiDB-lite"/>
    </source>
</evidence>
<dbReference type="InterPro" id="IPR003807">
    <property type="entry name" value="DUF202"/>
</dbReference>
<keyword evidence="5 7" id="KW-0472">Membrane</keyword>
<evidence type="ECO:0000256" key="2">
    <source>
        <dbReference type="ARBA" id="ARBA00022475"/>
    </source>
</evidence>
<gene>
    <name evidence="9" type="ORF">POCULU_LOCUS3019</name>
</gene>
<evidence type="ECO:0000313" key="10">
    <source>
        <dbReference type="Proteomes" id="UP000789572"/>
    </source>
</evidence>